<keyword evidence="3" id="KW-0732">Signal</keyword>
<dbReference type="AlphaFoldDB" id="A0A830DB22"/>
<keyword evidence="6" id="KW-1185">Reference proteome</keyword>
<dbReference type="PRINTS" id="PR00837">
    <property type="entry name" value="V5TPXLIKE"/>
</dbReference>
<dbReference type="InterPro" id="IPR001283">
    <property type="entry name" value="CRISP-related"/>
</dbReference>
<dbReference type="Proteomes" id="UP000653305">
    <property type="component" value="Unassembled WGS sequence"/>
</dbReference>
<comment type="caution">
    <text evidence="5">The sequence shown here is derived from an EMBL/GenBank/DDBJ whole genome shotgun (WGS) entry which is preliminary data.</text>
</comment>
<dbReference type="OrthoDB" id="337038at2759"/>
<comment type="function">
    <text evidence="1">Probably involved in the defense reaction of plants against pathogens.</text>
</comment>
<evidence type="ECO:0000259" key="4">
    <source>
        <dbReference type="SMART" id="SM00198"/>
    </source>
</evidence>
<dbReference type="Pfam" id="PF00188">
    <property type="entry name" value="CAP"/>
    <property type="match status" value="1"/>
</dbReference>
<accession>A0A830DB22</accession>
<evidence type="ECO:0000313" key="5">
    <source>
        <dbReference type="EMBL" id="GFQ07923.1"/>
    </source>
</evidence>
<proteinExistence type="predicted"/>
<dbReference type="InterPro" id="IPR002413">
    <property type="entry name" value="V5_allergen-like"/>
</dbReference>
<dbReference type="InterPro" id="IPR014044">
    <property type="entry name" value="CAP_dom"/>
</dbReference>
<sequence length="196" mass="22630">MKPIILLLLTIITTIQRNHHSVLSTPPLATNAAAQNPPDNETIYEISKQLCWHCMTESIQFLYGHNLVRARKMELPLAWDTQLARYANWWAQQRQQDCQLVHSFTEGDFKLGENIYWGGGSAWTPMDAVSAWADEEKYYTYQSNTCVEGQMCGHYTQIVWKTTRRIGCARVICDDGDMFMTCNYYPPGNYVGERPY</sequence>
<keyword evidence="2" id="KW-0611">Plant defense</keyword>
<dbReference type="PROSITE" id="PS01009">
    <property type="entry name" value="CRISP_1"/>
    <property type="match status" value="1"/>
</dbReference>
<dbReference type="InterPro" id="IPR018244">
    <property type="entry name" value="Allrgn_V5/Tpx1_CS"/>
</dbReference>
<organism evidence="5 6">
    <name type="scientific">Phtheirospermum japonicum</name>
    <dbReference type="NCBI Taxonomy" id="374723"/>
    <lineage>
        <taxon>Eukaryota</taxon>
        <taxon>Viridiplantae</taxon>
        <taxon>Streptophyta</taxon>
        <taxon>Embryophyta</taxon>
        <taxon>Tracheophyta</taxon>
        <taxon>Spermatophyta</taxon>
        <taxon>Magnoliopsida</taxon>
        <taxon>eudicotyledons</taxon>
        <taxon>Gunneridae</taxon>
        <taxon>Pentapetalae</taxon>
        <taxon>asterids</taxon>
        <taxon>lamiids</taxon>
        <taxon>Lamiales</taxon>
        <taxon>Orobanchaceae</taxon>
        <taxon>Orobanchaceae incertae sedis</taxon>
        <taxon>Phtheirospermum</taxon>
    </lineage>
</organism>
<name>A0A830DB22_9LAMI</name>
<dbReference type="SMART" id="SM00198">
    <property type="entry name" value="SCP"/>
    <property type="match status" value="1"/>
</dbReference>
<evidence type="ECO:0000256" key="3">
    <source>
        <dbReference type="SAM" id="SignalP"/>
    </source>
</evidence>
<dbReference type="EMBL" id="BMAC01002193">
    <property type="protein sequence ID" value="GFQ07923.1"/>
    <property type="molecule type" value="Genomic_DNA"/>
</dbReference>
<dbReference type="InterPro" id="IPR035940">
    <property type="entry name" value="CAP_sf"/>
</dbReference>
<evidence type="ECO:0000256" key="2">
    <source>
        <dbReference type="ARBA" id="ARBA00023265"/>
    </source>
</evidence>
<feature type="chain" id="PRO_5032898750" evidence="3">
    <location>
        <begin position="18"/>
        <end position="196"/>
    </location>
</feature>
<dbReference type="FunFam" id="3.40.33.10:FF:000004">
    <property type="entry name" value="CAP, cysteine-rich secretory protein, antigen 5"/>
    <property type="match status" value="1"/>
</dbReference>
<feature type="domain" description="SCP" evidence="4">
    <location>
        <begin position="56"/>
        <end position="192"/>
    </location>
</feature>
<feature type="signal peptide" evidence="3">
    <location>
        <begin position="1"/>
        <end position="17"/>
    </location>
</feature>
<dbReference type="GO" id="GO:0005576">
    <property type="term" value="C:extracellular region"/>
    <property type="evidence" value="ECO:0007669"/>
    <property type="project" value="InterPro"/>
</dbReference>
<dbReference type="SUPFAM" id="SSF55797">
    <property type="entry name" value="PR-1-like"/>
    <property type="match status" value="1"/>
</dbReference>
<gene>
    <name evidence="5" type="ORF">PHJA_002936300</name>
</gene>
<evidence type="ECO:0000256" key="1">
    <source>
        <dbReference type="ARBA" id="ARBA00003143"/>
    </source>
</evidence>
<reference evidence="5" key="1">
    <citation type="submission" date="2020-07" db="EMBL/GenBank/DDBJ databases">
        <title>Ethylene signaling mediates host invasion by parasitic plants.</title>
        <authorList>
            <person name="Yoshida S."/>
        </authorList>
    </citation>
    <scope>NUCLEOTIDE SEQUENCE</scope>
    <source>
        <strain evidence="5">Okayama</strain>
    </source>
</reference>
<protein>
    <submittedName>
        <fullName evidence="5">Pathogenesis-related protein pr-1</fullName>
    </submittedName>
</protein>
<evidence type="ECO:0000313" key="6">
    <source>
        <dbReference type="Proteomes" id="UP000653305"/>
    </source>
</evidence>
<dbReference type="Gene3D" id="3.40.33.10">
    <property type="entry name" value="CAP"/>
    <property type="match status" value="1"/>
</dbReference>
<keyword evidence="2" id="KW-0568">Pathogenesis-related protein</keyword>
<dbReference type="PROSITE" id="PS01010">
    <property type="entry name" value="CRISP_2"/>
    <property type="match status" value="1"/>
</dbReference>
<dbReference type="CDD" id="cd05381">
    <property type="entry name" value="CAP_PR-1"/>
    <property type="match status" value="1"/>
</dbReference>
<dbReference type="PANTHER" id="PTHR10334">
    <property type="entry name" value="CYSTEINE-RICH SECRETORY PROTEIN-RELATED"/>
    <property type="match status" value="1"/>
</dbReference>
<dbReference type="PRINTS" id="PR00838">
    <property type="entry name" value="V5ALLERGEN"/>
</dbReference>